<dbReference type="PANTHER" id="PTHR40266:SF2">
    <property type="entry name" value="TOXIN HIGB-1"/>
    <property type="match status" value="1"/>
</dbReference>
<gene>
    <name evidence="1" type="ORF">H0A68_05310</name>
</gene>
<protein>
    <submittedName>
        <fullName evidence="1">Type II toxin-antitoxin system RelE/ParE family toxin</fullName>
    </submittedName>
</protein>
<dbReference type="InterPro" id="IPR007711">
    <property type="entry name" value="HigB-1"/>
</dbReference>
<dbReference type="Pfam" id="PF05015">
    <property type="entry name" value="HigB-like_toxin"/>
    <property type="match status" value="1"/>
</dbReference>
<keyword evidence="2" id="KW-1185">Reference proteome</keyword>
<dbReference type="AlphaFoldDB" id="A0A853F853"/>
<dbReference type="Gene3D" id="3.30.2310.20">
    <property type="entry name" value="RelE-like"/>
    <property type="match status" value="1"/>
</dbReference>
<reference evidence="1 2" key="1">
    <citation type="submission" date="2020-07" db="EMBL/GenBank/DDBJ databases">
        <title>Taxonomic revisions and descriptions of new bacterial species based on genomic comparisons in the high-G+C-content subgroup of the family Alcaligenaceae.</title>
        <authorList>
            <person name="Szabo A."/>
            <person name="Felfoldi T."/>
        </authorList>
    </citation>
    <scope>NUCLEOTIDE SEQUENCE [LARGE SCALE GENOMIC DNA]</scope>
    <source>
        <strain evidence="1 2">DSM 25264</strain>
    </source>
</reference>
<dbReference type="InterPro" id="IPR035093">
    <property type="entry name" value="RelE/ParE_toxin_dom_sf"/>
</dbReference>
<dbReference type="EMBL" id="JACCEW010000001">
    <property type="protein sequence ID" value="NYT36283.1"/>
    <property type="molecule type" value="Genomic_DNA"/>
</dbReference>
<evidence type="ECO:0000313" key="2">
    <source>
        <dbReference type="Proteomes" id="UP000580517"/>
    </source>
</evidence>
<accession>A0A853F853</accession>
<proteinExistence type="predicted"/>
<organism evidence="1 2">
    <name type="scientific">Allopusillimonas soli</name>
    <dbReference type="NCBI Taxonomy" id="659016"/>
    <lineage>
        <taxon>Bacteria</taxon>
        <taxon>Pseudomonadati</taxon>
        <taxon>Pseudomonadota</taxon>
        <taxon>Betaproteobacteria</taxon>
        <taxon>Burkholderiales</taxon>
        <taxon>Alcaligenaceae</taxon>
        <taxon>Allopusillimonas</taxon>
    </lineage>
</organism>
<name>A0A853F853_9BURK</name>
<dbReference type="SUPFAM" id="SSF143011">
    <property type="entry name" value="RelE-like"/>
    <property type="match status" value="1"/>
</dbReference>
<dbReference type="Proteomes" id="UP000580517">
    <property type="component" value="Unassembled WGS sequence"/>
</dbReference>
<sequence>MQILDSANTLDFLRSPPGNRLEALKGNRTGQHSIRINDQWRVCFIWTAEGPEHVEIVDYH</sequence>
<dbReference type="PANTHER" id="PTHR40266">
    <property type="entry name" value="TOXIN HIGB-1"/>
    <property type="match status" value="1"/>
</dbReference>
<evidence type="ECO:0000313" key="1">
    <source>
        <dbReference type="EMBL" id="NYT36283.1"/>
    </source>
</evidence>
<comment type="caution">
    <text evidence="1">The sequence shown here is derived from an EMBL/GenBank/DDBJ whole genome shotgun (WGS) entry which is preliminary data.</text>
</comment>